<gene>
    <name evidence="3" type="ORF">Vbra_1136</name>
</gene>
<feature type="compositionally biased region" description="Polar residues" evidence="1">
    <location>
        <begin position="357"/>
        <end position="382"/>
    </location>
</feature>
<evidence type="ECO:0000313" key="3">
    <source>
        <dbReference type="EMBL" id="CEL95870.1"/>
    </source>
</evidence>
<protein>
    <submittedName>
        <fullName evidence="3">Uncharacterized protein</fullName>
    </submittedName>
</protein>
<dbReference type="AlphaFoldDB" id="A0A0G4EIN4"/>
<proteinExistence type="predicted"/>
<name>A0A0G4EIN4_VITBC</name>
<dbReference type="EMBL" id="CDMY01000240">
    <property type="protein sequence ID" value="CEL95870.1"/>
    <property type="molecule type" value="Genomic_DNA"/>
</dbReference>
<dbReference type="VEuPathDB" id="CryptoDB:Vbra_1136"/>
<sequence length="437" mass="49221">MLPCLPGEEGRRVVLKCRRRETVGPQPFFTVKILFHTTGEAAQFVNIATQRRRATLFQRPAAPPLPQRTEEAPEEAAKPELIDVLEALVSPLNGIEPARRRREAGVSGGRDLAFAAARAMRQQRSQREESTIQDEEMERALAFFEQGGEGWKTGYRPEDAAWIEGIRDRADDPIRHIFERYVILFRMEDDVISKRVLYREHPLTGMWLRNPYLSTVEQVLLLSVRLVCPMLWSSLFVLMLPRWLVPGSGLGLISTAAWVVPLSIILSLPVMRHLDAGCFRKETLRAAHRSPPVLLTVTRWWEMRRSEGLYISLCVLFLAVLVSLLTSLLWAFEAPQAGDQDYEPRETNLPAPAVPPNATQTQTATDVPAPSVSTADGSSSLSGDNAIGPPCVRALLVFWAFVWLWELFLCPVFKAYMILNILRGCRGGWGEIGFHDR</sequence>
<evidence type="ECO:0000256" key="2">
    <source>
        <dbReference type="SAM" id="Phobius"/>
    </source>
</evidence>
<feature type="transmembrane region" description="Helical" evidence="2">
    <location>
        <begin position="394"/>
        <end position="413"/>
    </location>
</feature>
<reference evidence="3 4" key="1">
    <citation type="submission" date="2014-11" db="EMBL/GenBank/DDBJ databases">
        <authorList>
            <person name="Zhu J."/>
            <person name="Qi W."/>
            <person name="Song R."/>
        </authorList>
    </citation>
    <scope>NUCLEOTIDE SEQUENCE [LARGE SCALE GENOMIC DNA]</scope>
</reference>
<keyword evidence="2" id="KW-0472">Membrane</keyword>
<feature type="transmembrane region" description="Helical" evidence="2">
    <location>
        <begin position="309"/>
        <end position="332"/>
    </location>
</feature>
<dbReference type="Proteomes" id="UP000041254">
    <property type="component" value="Unassembled WGS sequence"/>
</dbReference>
<evidence type="ECO:0000256" key="1">
    <source>
        <dbReference type="SAM" id="MobiDB-lite"/>
    </source>
</evidence>
<feature type="region of interest" description="Disordered" evidence="1">
    <location>
        <begin position="341"/>
        <end position="382"/>
    </location>
</feature>
<keyword evidence="2" id="KW-0812">Transmembrane</keyword>
<keyword evidence="4" id="KW-1185">Reference proteome</keyword>
<evidence type="ECO:0000313" key="4">
    <source>
        <dbReference type="Proteomes" id="UP000041254"/>
    </source>
</evidence>
<feature type="transmembrane region" description="Helical" evidence="2">
    <location>
        <begin position="250"/>
        <end position="271"/>
    </location>
</feature>
<keyword evidence="2" id="KW-1133">Transmembrane helix</keyword>
<dbReference type="InParanoid" id="A0A0G4EIN4"/>
<organism evidence="3 4">
    <name type="scientific">Vitrella brassicaformis (strain CCMP3155)</name>
    <dbReference type="NCBI Taxonomy" id="1169540"/>
    <lineage>
        <taxon>Eukaryota</taxon>
        <taxon>Sar</taxon>
        <taxon>Alveolata</taxon>
        <taxon>Colpodellida</taxon>
        <taxon>Vitrellaceae</taxon>
        <taxon>Vitrella</taxon>
    </lineage>
</organism>
<accession>A0A0G4EIN4</accession>